<evidence type="ECO:0000313" key="2">
    <source>
        <dbReference type="Proteomes" id="UP000310506"/>
    </source>
</evidence>
<sequence>MKYNLLATQEAISSYDNTQTTLTLYKIYEVYRHADLFNLSPNELNLKELVLLDDNKEELLSIDAHNFDQNVQFKDTLESYFRVPYRRLCFDIPVVIEVLPEMSLADFKADILNKYQTI</sequence>
<comment type="caution">
    <text evidence="1">The sequence shown here is derived from an EMBL/GenBank/DDBJ whole genome shotgun (WGS) entry which is preliminary data.</text>
</comment>
<reference evidence="1 2" key="1">
    <citation type="submission" date="2019-01" db="EMBL/GenBank/DDBJ databases">
        <title>Vagococcus silagei sp. nov. isolated from brewer's grain.</title>
        <authorList>
            <person name="Guu J.-R."/>
        </authorList>
    </citation>
    <scope>NUCLEOTIDE SEQUENCE [LARGE SCALE GENOMIC DNA]</scope>
    <source>
        <strain evidence="1 2">2B-2</strain>
    </source>
</reference>
<protein>
    <submittedName>
        <fullName evidence="1">Uncharacterized protein</fullName>
    </submittedName>
</protein>
<dbReference type="EMBL" id="SDGV01000014">
    <property type="protein sequence ID" value="THB61240.1"/>
    <property type="molecule type" value="Genomic_DNA"/>
</dbReference>
<accession>A0A4S3B5U2</accession>
<dbReference type="AlphaFoldDB" id="A0A4S3B5U2"/>
<organism evidence="1 2">
    <name type="scientific">Vagococcus silagei</name>
    <dbReference type="NCBI Taxonomy" id="2508885"/>
    <lineage>
        <taxon>Bacteria</taxon>
        <taxon>Bacillati</taxon>
        <taxon>Bacillota</taxon>
        <taxon>Bacilli</taxon>
        <taxon>Lactobacillales</taxon>
        <taxon>Enterococcaceae</taxon>
        <taxon>Vagococcus</taxon>
    </lineage>
</organism>
<gene>
    <name evidence="1" type="ORF">ESZ54_05705</name>
</gene>
<proteinExistence type="predicted"/>
<name>A0A4S3B5U2_9ENTE</name>
<keyword evidence="2" id="KW-1185">Reference proteome</keyword>
<dbReference type="Proteomes" id="UP000310506">
    <property type="component" value="Unassembled WGS sequence"/>
</dbReference>
<evidence type="ECO:0000313" key="1">
    <source>
        <dbReference type="EMBL" id="THB61240.1"/>
    </source>
</evidence>
<dbReference type="RefSeq" id="WP_136136704.1">
    <property type="nucleotide sequence ID" value="NZ_SDGV01000014.1"/>
</dbReference>